<evidence type="ECO:0000313" key="1">
    <source>
        <dbReference type="EMBL" id="CAG6554947.1"/>
    </source>
</evidence>
<dbReference type="EMBL" id="HBUE01147420">
    <property type="protein sequence ID" value="CAG6503688.1"/>
    <property type="molecule type" value="Transcribed_RNA"/>
</dbReference>
<dbReference type="EMBL" id="HBUE01252346">
    <property type="protein sequence ID" value="CAG6554947.1"/>
    <property type="molecule type" value="Transcribed_RNA"/>
</dbReference>
<name>A0A8D8N7G8_CULPI</name>
<dbReference type="AlphaFoldDB" id="A0A8D8N7G8"/>
<dbReference type="EMBL" id="HBUE01013121">
    <property type="protein sequence ID" value="CAG6449396.1"/>
    <property type="molecule type" value="Transcribed_RNA"/>
</dbReference>
<accession>A0A8D8N7G8</accession>
<protein>
    <submittedName>
        <fullName evidence="1">(northern house mosquito) hypothetical protein</fullName>
    </submittedName>
</protein>
<reference evidence="1" key="1">
    <citation type="submission" date="2021-05" db="EMBL/GenBank/DDBJ databases">
        <authorList>
            <person name="Alioto T."/>
            <person name="Alioto T."/>
            <person name="Gomez Garrido J."/>
        </authorList>
    </citation>
    <scope>NUCLEOTIDE SEQUENCE</scope>
</reference>
<proteinExistence type="predicted"/>
<sequence>MGRLVPGHWRLPRSAPGGRARREDRPEVHNHVAGLAVPAELGFNHLRQWCRNAVRWPVSDWYLNGSIVRRGTHVHLGVCGNFDSRSVGRVLPAVPDGRNSVRVRYRSVRFLGFAERDVCRLSGATDCGDVHRAGESHLPGEDGSTQ</sequence>
<organism evidence="1">
    <name type="scientific">Culex pipiens</name>
    <name type="common">House mosquito</name>
    <dbReference type="NCBI Taxonomy" id="7175"/>
    <lineage>
        <taxon>Eukaryota</taxon>
        <taxon>Metazoa</taxon>
        <taxon>Ecdysozoa</taxon>
        <taxon>Arthropoda</taxon>
        <taxon>Hexapoda</taxon>
        <taxon>Insecta</taxon>
        <taxon>Pterygota</taxon>
        <taxon>Neoptera</taxon>
        <taxon>Endopterygota</taxon>
        <taxon>Diptera</taxon>
        <taxon>Nematocera</taxon>
        <taxon>Culicoidea</taxon>
        <taxon>Culicidae</taxon>
        <taxon>Culicinae</taxon>
        <taxon>Culicini</taxon>
        <taxon>Culex</taxon>
        <taxon>Culex</taxon>
    </lineage>
</organism>